<evidence type="ECO:0000259" key="6">
    <source>
        <dbReference type="PROSITE" id="PS50977"/>
    </source>
</evidence>
<protein>
    <submittedName>
        <fullName evidence="7">TetR family transcriptional regulator</fullName>
    </submittedName>
</protein>
<dbReference type="RefSeq" id="WP_189077873.1">
    <property type="nucleotide sequence ID" value="NZ_BMMX01000002.1"/>
</dbReference>
<dbReference type="InterPro" id="IPR001647">
    <property type="entry name" value="HTH_TetR"/>
</dbReference>
<keyword evidence="8" id="KW-1185">Reference proteome</keyword>
<dbReference type="GO" id="GO:0000976">
    <property type="term" value="F:transcription cis-regulatory region binding"/>
    <property type="evidence" value="ECO:0007669"/>
    <property type="project" value="TreeGrafter"/>
</dbReference>
<evidence type="ECO:0000313" key="7">
    <source>
        <dbReference type="EMBL" id="GGK77774.1"/>
    </source>
</evidence>
<dbReference type="Proteomes" id="UP000656042">
    <property type="component" value="Unassembled WGS sequence"/>
</dbReference>
<dbReference type="InterPro" id="IPR050109">
    <property type="entry name" value="HTH-type_TetR-like_transc_reg"/>
</dbReference>
<dbReference type="InterPro" id="IPR036271">
    <property type="entry name" value="Tet_transcr_reg_TetR-rel_C_sf"/>
</dbReference>
<evidence type="ECO:0000256" key="3">
    <source>
        <dbReference type="ARBA" id="ARBA00023125"/>
    </source>
</evidence>
<evidence type="ECO:0000256" key="5">
    <source>
        <dbReference type="PROSITE-ProRule" id="PRU00335"/>
    </source>
</evidence>
<dbReference type="PANTHER" id="PTHR30055:SF229">
    <property type="entry name" value="HTH-TYPE TRANSCRIPTIONAL REPRESSOR RV1474C"/>
    <property type="match status" value="1"/>
</dbReference>
<organism evidence="7 8">
    <name type="scientific">Mangrovihabitans endophyticus</name>
    <dbReference type="NCBI Taxonomy" id="1751298"/>
    <lineage>
        <taxon>Bacteria</taxon>
        <taxon>Bacillati</taxon>
        <taxon>Actinomycetota</taxon>
        <taxon>Actinomycetes</taxon>
        <taxon>Micromonosporales</taxon>
        <taxon>Micromonosporaceae</taxon>
        <taxon>Mangrovihabitans</taxon>
    </lineage>
</organism>
<reference evidence="7" key="2">
    <citation type="submission" date="2020-09" db="EMBL/GenBank/DDBJ databases">
        <authorList>
            <person name="Sun Q."/>
            <person name="Zhou Y."/>
        </authorList>
    </citation>
    <scope>NUCLEOTIDE SEQUENCE</scope>
    <source>
        <strain evidence="7">CGMCC 4.7299</strain>
    </source>
</reference>
<reference evidence="7" key="1">
    <citation type="journal article" date="2014" name="Int. J. Syst. Evol. Microbiol.">
        <title>Complete genome sequence of Corynebacterium casei LMG S-19264T (=DSM 44701T), isolated from a smear-ripened cheese.</title>
        <authorList>
            <consortium name="US DOE Joint Genome Institute (JGI-PGF)"/>
            <person name="Walter F."/>
            <person name="Albersmeier A."/>
            <person name="Kalinowski J."/>
            <person name="Ruckert C."/>
        </authorList>
    </citation>
    <scope>NUCLEOTIDE SEQUENCE</scope>
    <source>
        <strain evidence="7">CGMCC 4.7299</strain>
    </source>
</reference>
<keyword evidence="2" id="KW-0805">Transcription regulation</keyword>
<dbReference type="PROSITE" id="PS01081">
    <property type="entry name" value="HTH_TETR_1"/>
    <property type="match status" value="1"/>
</dbReference>
<evidence type="ECO:0000256" key="4">
    <source>
        <dbReference type="ARBA" id="ARBA00023163"/>
    </source>
</evidence>
<dbReference type="InterPro" id="IPR023772">
    <property type="entry name" value="DNA-bd_HTH_TetR-type_CS"/>
</dbReference>
<dbReference type="EMBL" id="BMMX01000002">
    <property type="protein sequence ID" value="GGK77774.1"/>
    <property type="molecule type" value="Genomic_DNA"/>
</dbReference>
<dbReference type="PROSITE" id="PS50977">
    <property type="entry name" value="HTH_TETR_2"/>
    <property type="match status" value="1"/>
</dbReference>
<dbReference type="PANTHER" id="PTHR30055">
    <property type="entry name" value="HTH-TYPE TRANSCRIPTIONAL REGULATOR RUTR"/>
    <property type="match status" value="1"/>
</dbReference>
<sequence>MPRVTAEYRANRRAEIVAAAGRLFAGNGFHATSMADIIAESGLSAGAVYRYFRSKEELIAVVAETALSTADEIFGELLADGATPSPSHAVTTMIDGVMTRASGAGGTGHDLTRIALQVWAEALRSPELGRRTEEVFRRLSGHYTEVARRWQAAGHLPTDASPDQVGAAMLGLTQGFLLQHLLIADVTATSYATGVRELLGEEGSAITTS</sequence>
<dbReference type="InterPro" id="IPR039538">
    <property type="entry name" value="BetI_C"/>
</dbReference>
<comment type="caution">
    <text evidence="7">The sequence shown here is derived from an EMBL/GenBank/DDBJ whole genome shotgun (WGS) entry which is preliminary data.</text>
</comment>
<dbReference type="PRINTS" id="PR00455">
    <property type="entry name" value="HTHTETR"/>
</dbReference>
<evidence type="ECO:0000256" key="1">
    <source>
        <dbReference type="ARBA" id="ARBA00022491"/>
    </source>
</evidence>
<feature type="DNA-binding region" description="H-T-H motif" evidence="5">
    <location>
        <begin position="33"/>
        <end position="52"/>
    </location>
</feature>
<proteinExistence type="predicted"/>
<evidence type="ECO:0000313" key="8">
    <source>
        <dbReference type="Proteomes" id="UP000656042"/>
    </source>
</evidence>
<gene>
    <name evidence="7" type="ORF">GCM10012284_09640</name>
</gene>
<dbReference type="SUPFAM" id="SSF48498">
    <property type="entry name" value="Tetracyclin repressor-like, C-terminal domain"/>
    <property type="match status" value="1"/>
</dbReference>
<evidence type="ECO:0000256" key="2">
    <source>
        <dbReference type="ARBA" id="ARBA00023015"/>
    </source>
</evidence>
<name>A0A8J3BX77_9ACTN</name>
<dbReference type="Pfam" id="PF13977">
    <property type="entry name" value="TetR_C_6"/>
    <property type="match status" value="1"/>
</dbReference>
<dbReference type="SUPFAM" id="SSF46689">
    <property type="entry name" value="Homeodomain-like"/>
    <property type="match status" value="1"/>
</dbReference>
<keyword evidence="3 5" id="KW-0238">DNA-binding</keyword>
<accession>A0A8J3BX77</accession>
<dbReference type="InterPro" id="IPR009057">
    <property type="entry name" value="Homeodomain-like_sf"/>
</dbReference>
<dbReference type="Gene3D" id="1.10.357.10">
    <property type="entry name" value="Tetracycline Repressor, domain 2"/>
    <property type="match status" value="1"/>
</dbReference>
<keyword evidence="4" id="KW-0804">Transcription</keyword>
<dbReference type="GO" id="GO:0003700">
    <property type="term" value="F:DNA-binding transcription factor activity"/>
    <property type="evidence" value="ECO:0007669"/>
    <property type="project" value="TreeGrafter"/>
</dbReference>
<feature type="domain" description="HTH tetR-type" evidence="6">
    <location>
        <begin position="10"/>
        <end position="70"/>
    </location>
</feature>
<keyword evidence="1" id="KW-0678">Repressor</keyword>
<dbReference type="AlphaFoldDB" id="A0A8J3BX77"/>
<dbReference type="Pfam" id="PF00440">
    <property type="entry name" value="TetR_N"/>
    <property type="match status" value="1"/>
</dbReference>